<organism evidence="11 12">
    <name type="scientific">Micrococcus endophyticus</name>
    <dbReference type="NCBI Taxonomy" id="455343"/>
    <lineage>
        <taxon>Bacteria</taxon>
        <taxon>Bacillati</taxon>
        <taxon>Actinomycetota</taxon>
        <taxon>Actinomycetes</taxon>
        <taxon>Micrococcales</taxon>
        <taxon>Micrococcaceae</taxon>
        <taxon>Micrococcus</taxon>
    </lineage>
</organism>
<reference evidence="11 12" key="1">
    <citation type="submission" date="2020-08" db="EMBL/GenBank/DDBJ databases">
        <title>Sequencing the genomes of 1000 actinobacteria strains.</title>
        <authorList>
            <person name="Klenk H.-P."/>
        </authorList>
    </citation>
    <scope>NUCLEOTIDE SEQUENCE [LARGE SCALE GENOMIC DNA]</scope>
    <source>
        <strain evidence="11 12">DSM 17945</strain>
    </source>
</reference>
<sequence>MPQRHPAPRPGRAPARPASAPKDPTDMLRGILELNRADADPLTGQPRFTGTTPRQAHGRVFGGQVLAQALAAASRTISADRAVHSIHGYFIRPGDALQPITFTVETLRDGRSFSVRRVLATQNEKAILALTCSFQEPAEAALDHQVAMPEGVPAPEELPSTADVLGRINHPIAQEWAWARPFDIRHVTPAIYVDPAPEAENRNMVWMKTFTPLADDPALHVAALTYASDYTLLEPVLRQHGVAWIQPGMSVASLDHAMWFHRPARADEWLLYVQHSPSAQGARGLGTGSVFTRDGTLVATVAQEGMIRMPEGAAARRARLQGAAQRFALRTVLRRSWRR</sequence>
<comment type="caution">
    <text evidence="11">The sequence shown here is derived from an EMBL/GenBank/DDBJ whole genome shotgun (WGS) entry which is preliminary data.</text>
</comment>
<feature type="compositionally biased region" description="Low complexity" evidence="8">
    <location>
        <begin position="1"/>
        <end position="22"/>
    </location>
</feature>
<comment type="subunit">
    <text evidence="2">Homotetramer.</text>
</comment>
<keyword evidence="4" id="KW-0443">Lipid metabolism</keyword>
<dbReference type="Gene3D" id="2.40.160.210">
    <property type="entry name" value="Acyl-CoA thioesterase, double hotdog domain"/>
    <property type="match status" value="1"/>
</dbReference>
<keyword evidence="12" id="KW-1185">Reference proteome</keyword>
<dbReference type="PANTHER" id="PTHR11066:SF34">
    <property type="entry name" value="ACYL-COENZYME A THIOESTERASE 8"/>
    <property type="match status" value="1"/>
</dbReference>
<comment type="similarity">
    <text evidence="1">Belongs to the C/M/P thioester hydrolase family.</text>
</comment>
<protein>
    <recommendedName>
        <fullName evidence="6">Acyl-CoA thioesterase 2</fullName>
    </recommendedName>
    <alternativeName>
        <fullName evidence="7">Thioesterase II</fullName>
    </alternativeName>
</protein>
<comment type="catalytic activity">
    <reaction evidence="5">
        <text>a fatty acyl-CoA + H2O = a fatty acid + CoA + H(+)</text>
        <dbReference type="Rhea" id="RHEA:16781"/>
        <dbReference type="ChEBI" id="CHEBI:15377"/>
        <dbReference type="ChEBI" id="CHEBI:15378"/>
        <dbReference type="ChEBI" id="CHEBI:28868"/>
        <dbReference type="ChEBI" id="CHEBI:57287"/>
        <dbReference type="ChEBI" id="CHEBI:77636"/>
        <dbReference type="EC" id="3.1.2.20"/>
    </reaction>
    <physiologicalReaction direction="left-to-right" evidence="5">
        <dbReference type="Rhea" id="RHEA:16782"/>
    </physiologicalReaction>
</comment>
<evidence type="ECO:0000256" key="5">
    <source>
        <dbReference type="ARBA" id="ARBA00050943"/>
    </source>
</evidence>
<evidence type="ECO:0000256" key="1">
    <source>
        <dbReference type="ARBA" id="ARBA00006538"/>
    </source>
</evidence>
<dbReference type="SUPFAM" id="SSF54637">
    <property type="entry name" value="Thioesterase/thiol ester dehydrase-isomerase"/>
    <property type="match status" value="2"/>
</dbReference>
<dbReference type="Pfam" id="PF02551">
    <property type="entry name" value="Acyl_CoA_thio"/>
    <property type="match status" value="1"/>
</dbReference>
<dbReference type="InterPro" id="IPR029069">
    <property type="entry name" value="HotDog_dom_sf"/>
</dbReference>
<dbReference type="CDD" id="cd03445">
    <property type="entry name" value="Thioesterase_II_repeat2"/>
    <property type="match status" value="1"/>
</dbReference>
<name>A0A7W9N0J4_9MICC</name>
<evidence type="ECO:0000259" key="10">
    <source>
        <dbReference type="Pfam" id="PF13622"/>
    </source>
</evidence>
<accession>A0A7W9N0J4</accession>
<dbReference type="PANTHER" id="PTHR11066">
    <property type="entry name" value="ACYL-COA THIOESTERASE"/>
    <property type="match status" value="1"/>
</dbReference>
<dbReference type="InterPro" id="IPR049449">
    <property type="entry name" value="TesB_ACOT8-like_N"/>
</dbReference>
<dbReference type="InterPro" id="IPR042171">
    <property type="entry name" value="Acyl-CoA_hotdog"/>
</dbReference>
<keyword evidence="3 11" id="KW-0378">Hydrolase</keyword>
<feature type="region of interest" description="Disordered" evidence="8">
    <location>
        <begin position="1"/>
        <end position="26"/>
    </location>
</feature>
<feature type="domain" description="Acyl-CoA thioesterase 2 C-terminal" evidence="9">
    <location>
        <begin position="202"/>
        <end position="306"/>
    </location>
</feature>
<gene>
    <name evidence="11" type="ORF">HDA33_000888</name>
</gene>
<evidence type="ECO:0000313" key="12">
    <source>
        <dbReference type="Proteomes" id="UP000567246"/>
    </source>
</evidence>
<feature type="domain" description="Acyl-CoA thioesterase-like N-terminal HotDog" evidence="10">
    <location>
        <begin position="56"/>
        <end position="135"/>
    </location>
</feature>
<evidence type="ECO:0000256" key="6">
    <source>
        <dbReference type="ARBA" id="ARBA00071120"/>
    </source>
</evidence>
<dbReference type="CDD" id="cd03444">
    <property type="entry name" value="Thioesterase_II_repeat1"/>
    <property type="match status" value="1"/>
</dbReference>
<dbReference type="GO" id="GO:0047617">
    <property type="term" value="F:fatty acyl-CoA hydrolase activity"/>
    <property type="evidence" value="ECO:0007669"/>
    <property type="project" value="UniProtKB-EC"/>
</dbReference>
<dbReference type="RefSeq" id="WP_184171364.1">
    <property type="nucleotide sequence ID" value="NZ_BAABAG010000015.1"/>
</dbReference>
<dbReference type="GO" id="GO:0006637">
    <property type="term" value="P:acyl-CoA metabolic process"/>
    <property type="evidence" value="ECO:0007669"/>
    <property type="project" value="InterPro"/>
</dbReference>
<evidence type="ECO:0000256" key="8">
    <source>
        <dbReference type="SAM" id="MobiDB-lite"/>
    </source>
</evidence>
<dbReference type="Proteomes" id="UP000567246">
    <property type="component" value="Unassembled WGS sequence"/>
</dbReference>
<evidence type="ECO:0000256" key="4">
    <source>
        <dbReference type="ARBA" id="ARBA00023098"/>
    </source>
</evidence>
<evidence type="ECO:0000256" key="2">
    <source>
        <dbReference type="ARBA" id="ARBA00011881"/>
    </source>
</evidence>
<dbReference type="AlphaFoldDB" id="A0A7W9N0J4"/>
<dbReference type="FunFam" id="2.40.160.210:FF:000001">
    <property type="entry name" value="Acyl-CoA thioesterase II"/>
    <property type="match status" value="1"/>
</dbReference>
<dbReference type="EMBL" id="JACHMW010000001">
    <property type="protein sequence ID" value="MBB5848324.1"/>
    <property type="molecule type" value="Genomic_DNA"/>
</dbReference>
<dbReference type="InterPro" id="IPR003703">
    <property type="entry name" value="Acyl_CoA_thio"/>
</dbReference>
<evidence type="ECO:0000259" key="9">
    <source>
        <dbReference type="Pfam" id="PF02551"/>
    </source>
</evidence>
<evidence type="ECO:0000256" key="7">
    <source>
        <dbReference type="ARBA" id="ARBA00079653"/>
    </source>
</evidence>
<evidence type="ECO:0000256" key="3">
    <source>
        <dbReference type="ARBA" id="ARBA00022801"/>
    </source>
</evidence>
<dbReference type="Pfam" id="PF13622">
    <property type="entry name" value="4HBT_3"/>
    <property type="match status" value="1"/>
</dbReference>
<dbReference type="GO" id="GO:0009062">
    <property type="term" value="P:fatty acid catabolic process"/>
    <property type="evidence" value="ECO:0007669"/>
    <property type="project" value="TreeGrafter"/>
</dbReference>
<evidence type="ECO:0000313" key="11">
    <source>
        <dbReference type="EMBL" id="MBB5848324.1"/>
    </source>
</evidence>
<proteinExistence type="inferred from homology"/>
<dbReference type="InterPro" id="IPR025652">
    <property type="entry name" value="TesB_C"/>
</dbReference>